<name>K1RVE8_9ZZZZ</name>
<dbReference type="InterPro" id="IPR003390">
    <property type="entry name" value="DNA_integrity_scan_DisA_N"/>
</dbReference>
<evidence type="ECO:0000256" key="5">
    <source>
        <dbReference type="ARBA" id="ARBA00022695"/>
    </source>
</evidence>
<evidence type="ECO:0000256" key="4">
    <source>
        <dbReference type="ARBA" id="ARBA00022692"/>
    </source>
</evidence>
<dbReference type="HAMAP" id="MF_01499">
    <property type="entry name" value="DacA"/>
    <property type="match status" value="1"/>
</dbReference>
<evidence type="ECO:0000256" key="10">
    <source>
        <dbReference type="SAM" id="MobiDB-lite"/>
    </source>
</evidence>
<keyword evidence="4 11" id="KW-0812">Transmembrane</keyword>
<dbReference type="InterPro" id="IPR045585">
    <property type="entry name" value="CdaA_N"/>
</dbReference>
<keyword evidence="2" id="KW-1003">Cell membrane</keyword>
<evidence type="ECO:0000256" key="2">
    <source>
        <dbReference type="ARBA" id="ARBA00022475"/>
    </source>
</evidence>
<evidence type="ECO:0000256" key="8">
    <source>
        <dbReference type="ARBA" id="ARBA00022989"/>
    </source>
</evidence>
<feature type="transmembrane region" description="Helical" evidence="11">
    <location>
        <begin position="41"/>
        <end position="60"/>
    </location>
</feature>
<sequence>MNITITDVVSILKKIIDISLVWMIFYYMLKHIKNNVKLSLIFKGVFLVIILKVISSYFGFTTLGMLLEYVIMYGPLALIIIFQPEIRNILEQIGRSQLLGRHKVLTVDERENLVYQIVGAMESLRKAKIGALIVLERDISLGNYIDKAKKIYADLSSDLLISIFFPNNPLHDGGVIIQGDRITCAGAVFPTSSSSKLNKRLGTRHRAAVGITEETDCIALVVSEETGRMSIAIKGELFYNLTIDDVRMMLIDELRPKQDSLQDEDDYEDEEEIYEEDN</sequence>
<dbReference type="InterPro" id="IPR050338">
    <property type="entry name" value="DisA"/>
</dbReference>
<dbReference type="Pfam" id="PF19293">
    <property type="entry name" value="CdaA_N"/>
    <property type="match status" value="1"/>
</dbReference>
<evidence type="ECO:0000313" key="13">
    <source>
        <dbReference type="EMBL" id="EKC45515.1"/>
    </source>
</evidence>
<dbReference type="GO" id="GO:0006171">
    <property type="term" value="P:cAMP biosynthetic process"/>
    <property type="evidence" value="ECO:0007669"/>
    <property type="project" value="InterPro"/>
</dbReference>
<dbReference type="InterPro" id="IPR014046">
    <property type="entry name" value="C-di-AMP_synthase"/>
</dbReference>
<dbReference type="InterPro" id="IPR036888">
    <property type="entry name" value="DNA_integrity_DisA_N_sf"/>
</dbReference>
<evidence type="ECO:0000256" key="1">
    <source>
        <dbReference type="ARBA" id="ARBA00000877"/>
    </source>
</evidence>
<dbReference type="PROSITE" id="PS51794">
    <property type="entry name" value="DAC"/>
    <property type="match status" value="1"/>
</dbReference>
<feature type="compositionally biased region" description="Acidic residues" evidence="10">
    <location>
        <begin position="261"/>
        <end position="278"/>
    </location>
</feature>
<feature type="transmembrane region" description="Helical" evidence="11">
    <location>
        <begin position="12"/>
        <end position="29"/>
    </location>
</feature>
<keyword evidence="9 11" id="KW-0472">Membrane</keyword>
<evidence type="ECO:0000256" key="7">
    <source>
        <dbReference type="ARBA" id="ARBA00022840"/>
    </source>
</evidence>
<dbReference type="PANTHER" id="PTHR34185:SF1">
    <property type="entry name" value="DIADENYLATE CYCLASE"/>
    <property type="match status" value="1"/>
</dbReference>
<dbReference type="AlphaFoldDB" id="K1RVE8"/>
<comment type="caution">
    <text evidence="13">The sequence shown here is derived from an EMBL/GenBank/DDBJ whole genome shotgun (WGS) entry which is preliminary data.</text>
</comment>
<dbReference type="FunFam" id="3.40.1700.10:FF:000002">
    <property type="entry name" value="Diadenylate cyclase"/>
    <property type="match status" value="1"/>
</dbReference>
<dbReference type="EMBL" id="AJWZ01011366">
    <property type="protein sequence ID" value="EKC45515.1"/>
    <property type="molecule type" value="Genomic_DNA"/>
</dbReference>
<proteinExistence type="inferred from homology"/>
<dbReference type="Gene3D" id="3.40.1700.10">
    <property type="entry name" value="DNA integrity scanning protein, DisA, N-terminal domain"/>
    <property type="match status" value="1"/>
</dbReference>
<reference evidence="13" key="1">
    <citation type="journal article" date="2013" name="Environ. Microbiol.">
        <title>Microbiota from the distal guts of lean and obese adolescents exhibit partial functional redundancy besides clear differences in community structure.</title>
        <authorList>
            <person name="Ferrer M."/>
            <person name="Ruiz A."/>
            <person name="Lanza F."/>
            <person name="Haange S.B."/>
            <person name="Oberbach A."/>
            <person name="Till H."/>
            <person name="Bargiela R."/>
            <person name="Campoy C."/>
            <person name="Segura M.T."/>
            <person name="Richter M."/>
            <person name="von Bergen M."/>
            <person name="Seifert J."/>
            <person name="Suarez A."/>
        </authorList>
    </citation>
    <scope>NUCLEOTIDE SEQUENCE</scope>
</reference>
<comment type="catalytic activity">
    <reaction evidence="1">
        <text>2 ATP = 3',3'-c-di-AMP + 2 diphosphate</text>
        <dbReference type="Rhea" id="RHEA:35655"/>
        <dbReference type="ChEBI" id="CHEBI:30616"/>
        <dbReference type="ChEBI" id="CHEBI:33019"/>
        <dbReference type="ChEBI" id="CHEBI:71500"/>
        <dbReference type="EC" id="2.7.7.85"/>
    </reaction>
</comment>
<evidence type="ECO:0000256" key="3">
    <source>
        <dbReference type="ARBA" id="ARBA00022679"/>
    </source>
</evidence>
<evidence type="ECO:0000259" key="12">
    <source>
        <dbReference type="PROSITE" id="PS51794"/>
    </source>
</evidence>
<feature type="domain" description="DAC" evidence="12">
    <location>
        <begin position="83"/>
        <end position="243"/>
    </location>
</feature>
<dbReference type="InterPro" id="IPR034701">
    <property type="entry name" value="CdaA"/>
</dbReference>
<feature type="region of interest" description="Disordered" evidence="10">
    <location>
        <begin position="257"/>
        <end position="278"/>
    </location>
</feature>
<keyword evidence="8 11" id="KW-1133">Transmembrane helix</keyword>
<keyword evidence="3" id="KW-0808">Transferase</keyword>
<keyword evidence="5" id="KW-0548">Nucleotidyltransferase</keyword>
<dbReference type="PIRSF" id="PIRSF004793">
    <property type="entry name" value="UCP004793"/>
    <property type="match status" value="1"/>
</dbReference>
<dbReference type="Pfam" id="PF02457">
    <property type="entry name" value="DAC"/>
    <property type="match status" value="1"/>
</dbReference>
<dbReference type="GO" id="GO:0004016">
    <property type="term" value="F:adenylate cyclase activity"/>
    <property type="evidence" value="ECO:0007669"/>
    <property type="project" value="InterPro"/>
</dbReference>
<dbReference type="GO" id="GO:0005524">
    <property type="term" value="F:ATP binding"/>
    <property type="evidence" value="ECO:0007669"/>
    <property type="project" value="UniProtKB-KW"/>
</dbReference>
<dbReference type="GO" id="GO:0106408">
    <property type="term" value="F:diadenylate cyclase activity"/>
    <property type="evidence" value="ECO:0007669"/>
    <property type="project" value="UniProtKB-EC"/>
</dbReference>
<dbReference type="PANTHER" id="PTHR34185">
    <property type="entry name" value="DIADENYLATE CYCLASE"/>
    <property type="match status" value="1"/>
</dbReference>
<protein>
    <recommendedName>
        <fullName evidence="12">DAC domain-containing protein</fullName>
    </recommendedName>
</protein>
<evidence type="ECO:0000256" key="11">
    <source>
        <dbReference type="SAM" id="Phobius"/>
    </source>
</evidence>
<keyword evidence="6" id="KW-0547">Nucleotide-binding</keyword>
<evidence type="ECO:0000256" key="9">
    <source>
        <dbReference type="ARBA" id="ARBA00023136"/>
    </source>
</evidence>
<dbReference type="NCBIfam" id="TIGR00159">
    <property type="entry name" value="diadenylate cyclase CdaA"/>
    <property type="match status" value="1"/>
</dbReference>
<dbReference type="SUPFAM" id="SSF143597">
    <property type="entry name" value="YojJ-like"/>
    <property type="match status" value="1"/>
</dbReference>
<organism evidence="13">
    <name type="scientific">human gut metagenome</name>
    <dbReference type="NCBI Taxonomy" id="408170"/>
    <lineage>
        <taxon>unclassified sequences</taxon>
        <taxon>metagenomes</taxon>
        <taxon>organismal metagenomes</taxon>
    </lineage>
</organism>
<accession>K1RVE8</accession>
<gene>
    <name evidence="13" type="ORF">OBE_16821</name>
</gene>
<evidence type="ECO:0000256" key="6">
    <source>
        <dbReference type="ARBA" id="ARBA00022741"/>
    </source>
</evidence>
<keyword evidence="7" id="KW-0067">ATP-binding</keyword>